<proteinExistence type="predicted"/>
<gene>
    <name evidence="1" type="ORF">B0I29_1292</name>
</gene>
<evidence type="ECO:0000313" key="1">
    <source>
        <dbReference type="EMBL" id="RAK25968.1"/>
    </source>
</evidence>
<organism evidence="1 2">
    <name type="scientific">Actinoplanes lutulentus</name>
    <dbReference type="NCBI Taxonomy" id="1287878"/>
    <lineage>
        <taxon>Bacteria</taxon>
        <taxon>Bacillati</taxon>
        <taxon>Actinomycetota</taxon>
        <taxon>Actinomycetes</taxon>
        <taxon>Micromonosporales</taxon>
        <taxon>Micromonosporaceae</taxon>
        <taxon>Actinoplanes</taxon>
    </lineage>
</organism>
<dbReference type="InterPro" id="IPR036116">
    <property type="entry name" value="FN3_sf"/>
</dbReference>
<dbReference type="AlphaFoldDB" id="A0A327YYK2"/>
<dbReference type="Proteomes" id="UP000249341">
    <property type="component" value="Unassembled WGS sequence"/>
</dbReference>
<dbReference type="SUPFAM" id="SSF49265">
    <property type="entry name" value="Fibronectin type III"/>
    <property type="match status" value="1"/>
</dbReference>
<sequence length="127" mass="14176">MSCEDEGADSYPPTTLSPEEWSERMANYWEPVELGSRLTDGRKACEPGAQRVVVYTTTPSLSAEYLNDFGFGFKFEYRPLGASQSTIVVSTSPLLTAEVAAGKTYQWRVRAVQQTGWSTWCEFTVRG</sequence>
<protein>
    <recommendedName>
        <fullName evidence="3">Fibronectin type-III domain-containing protein</fullName>
    </recommendedName>
</protein>
<comment type="caution">
    <text evidence="1">The sequence shown here is derived from an EMBL/GenBank/DDBJ whole genome shotgun (WGS) entry which is preliminary data.</text>
</comment>
<keyword evidence="2" id="KW-1185">Reference proteome</keyword>
<name>A0A327YYK2_9ACTN</name>
<evidence type="ECO:0000313" key="2">
    <source>
        <dbReference type="Proteomes" id="UP000249341"/>
    </source>
</evidence>
<evidence type="ECO:0008006" key="3">
    <source>
        <dbReference type="Google" id="ProtNLM"/>
    </source>
</evidence>
<accession>A0A327YYK2</accession>
<dbReference type="EMBL" id="QLMJ01000029">
    <property type="protein sequence ID" value="RAK25968.1"/>
    <property type="molecule type" value="Genomic_DNA"/>
</dbReference>
<reference evidence="1 2" key="1">
    <citation type="submission" date="2018-06" db="EMBL/GenBank/DDBJ databases">
        <title>Genomic Encyclopedia of Type Strains, Phase III (KMG-III): the genomes of soil and plant-associated and newly described type strains.</title>
        <authorList>
            <person name="Whitman W."/>
        </authorList>
    </citation>
    <scope>NUCLEOTIDE SEQUENCE [LARGE SCALE GENOMIC DNA]</scope>
    <source>
        <strain evidence="1 2">CGMCC 4.7090</strain>
    </source>
</reference>